<evidence type="ECO:0000313" key="1">
    <source>
        <dbReference type="EMBL" id="QNE74111.1"/>
    </source>
</evidence>
<organism evidence="1 2">
    <name type="scientific">Streptomyces finlayi</name>
    <dbReference type="NCBI Taxonomy" id="67296"/>
    <lineage>
        <taxon>Bacteria</taxon>
        <taxon>Bacillati</taxon>
        <taxon>Actinomycetota</taxon>
        <taxon>Actinomycetes</taxon>
        <taxon>Kitasatosporales</taxon>
        <taxon>Streptomycetaceae</taxon>
        <taxon>Streptomyces</taxon>
    </lineage>
</organism>
<proteinExistence type="predicted"/>
<sequence length="236" mass="27425">MREYSAIESALYASFDRLLESDILEIDFESVGTFTDPSAGKPSEFDEQSEWKDVILDHRFDEATPWITELACRWRSVKRKRAPEIHGEFRVRNIYDALLKNAPDLTWERASDTEKQLVAEFRTIDDTPRSGAGLLTAVRVQPHVNPLELWYYDKDLSRYPGHATDYVRLDLDYVEYMKVLPVTKGTFGWQYLFSDISLCGLERHVVENLEAMLDAFPTAFPEYDYAPLRARLEARL</sequence>
<keyword evidence="2" id="KW-1185">Reference proteome</keyword>
<gene>
    <name evidence="1" type="ORF">F0344_05375</name>
</gene>
<reference evidence="2" key="1">
    <citation type="submission" date="2019-10" db="EMBL/GenBank/DDBJ databases">
        <title>Antimicrobial potential of Antarctic Bacteria.</title>
        <authorList>
            <person name="Benaud N."/>
            <person name="Edwards R.J."/>
            <person name="Ferrari B.C."/>
        </authorList>
    </citation>
    <scope>NUCLEOTIDE SEQUENCE [LARGE SCALE GENOMIC DNA]</scope>
    <source>
        <strain evidence="2">NBSH44</strain>
    </source>
</reference>
<dbReference type="Proteomes" id="UP000515307">
    <property type="component" value="Chromosome"/>
</dbReference>
<dbReference type="EMBL" id="CP045702">
    <property type="protein sequence ID" value="QNE74111.1"/>
    <property type="molecule type" value="Genomic_DNA"/>
</dbReference>
<dbReference type="AlphaFoldDB" id="A0A7G7BFJ6"/>
<dbReference type="RefSeq" id="WP_185297675.1">
    <property type="nucleotide sequence ID" value="NZ_CP045702.1"/>
</dbReference>
<accession>A0A7G7BFJ6</accession>
<name>A0A7G7BFJ6_9ACTN</name>
<dbReference type="KEGG" id="sfiy:F0344_05375"/>
<evidence type="ECO:0000313" key="2">
    <source>
        <dbReference type="Proteomes" id="UP000515307"/>
    </source>
</evidence>
<protein>
    <submittedName>
        <fullName evidence="1">Uncharacterized protein</fullName>
    </submittedName>
</protein>